<evidence type="ECO:0000256" key="1">
    <source>
        <dbReference type="SAM" id="MobiDB-lite"/>
    </source>
</evidence>
<dbReference type="Pfam" id="PF20150">
    <property type="entry name" value="2EXR"/>
    <property type="match status" value="1"/>
</dbReference>
<accession>A0AAI8VU36</accession>
<sequence length="401" mass="44177">MAASPPSNFWLEFRLLNDGLDTPAAKVLNRARCLHLQSRGRATHFPQFPALPAELRLKIWEFLLAPRIVGVACFEAETFSPERREEVFYGGTRFGDPRLGETPGCGNGIANGLVPVLLHICQETRILALSRYERAFAWKVPLVLSGMDMYRPFSSLSISSPSSPSSTSTSSSSSQPPPPSSSSHAPPPPPPQPPQWSTPQVYFDFATDALYLLGALEPSDPDGTLSSPMTYFLDRRDTQRVRRAGVAFAALGFGEAGPQQIFGALFHVVDRFAAVLGGRVYVGVRPADEMTNALMGGQSPLVRPREGEGEEEVSGEEGEPIFQGEVQQRRRRQGRGPQEPNAVQKIWRDWYRGSVVTSSLANMQFVLVEESELEKHIFEPVVAPAPAGVLRRHQKAELDRE</sequence>
<proteinExistence type="predicted"/>
<evidence type="ECO:0000259" key="2">
    <source>
        <dbReference type="Pfam" id="PF20150"/>
    </source>
</evidence>
<feature type="compositionally biased region" description="Acidic residues" evidence="1">
    <location>
        <begin position="308"/>
        <end position="319"/>
    </location>
</feature>
<protein>
    <submittedName>
        <fullName evidence="3">Uu.00g067180.m01.CDS01</fullName>
    </submittedName>
</protein>
<keyword evidence="4" id="KW-1185">Reference proteome</keyword>
<dbReference type="PANTHER" id="PTHR35910:SF1">
    <property type="entry name" value="2EXR DOMAIN-CONTAINING PROTEIN"/>
    <property type="match status" value="1"/>
</dbReference>
<gene>
    <name evidence="3" type="ORF">KHLLAP_LOCUS11561</name>
</gene>
<feature type="region of interest" description="Disordered" evidence="1">
    <location>
        <begin position="296"/>
        <end position="319"/>
    </location>
</feature>
<dbReference type="EMBL" id="CAUWAG010000018">
    <property type="protein sequence ID" value="CAJ2511093.1"/>
    <property type="molecule type" value="Genomic_DNA"/>
</dbReference>
<dbReference type="InterPro" id="IPR045518">
    <property type="entry name" value="2EXR"/>
</dbReference>
<feature type="domain" description="2EXR" evidence="2">
    <location>
        <begin position="45"/>
        <end position="140"/>
    </location>
</feature>
<dbReference type="Proteomes" id="UP001295740">
    <property type="component" value="Unassembled WGS sequence"/>
</dbReference>
<dbReference type="PANTHER" id="PTHR35910">
    <property type="entry name" value="2EXR DOMAIN-CONTAINING PROTEIN"/>
    <property type="match status" value="1"/>
</dbReference>
<feature type="region of interest" description="Disordered" evidence="1">
    <location>
        <begin position="161"/>
        <end position="198"/>
    </location>
</feature>
<name>A0AAI8VU36_9PEZI</name>
<organism evidence="3 4">
    <name type="scientific">Anthostomella pinea</name>
    <dbReference type="NCBI Taxonomy" id="933095"/>
    <lineage>
        <taxon>Eukaryota</taxon>
        <taxon>Fungi</taxon>
        <taxon>Dikarya</taxon>
        <taxon>Ascomycota</taxon>
        <taxon>Pezizomycotina</taxon>
        <taxon>Sordariomycetes</taxon>
        <taxon>Xylariomycetidae</taxon>
        <taxon>Xylariales</taxon>
        <taxon>Xylariaceae</taxon>
        <taxon>Anthostomella</taxon>
    </lineage>
</organism>
<feature type="compositionally biased region" description="Pro residues" evidence="1">
    <location>
        <begin position="175"/>
        <end position="196"/>
    </location>
</feature>
<evidence type="ECO:0000313" key="3">
    <source>
        <dbReference type="EMBL" id="CAJ2511093.1"/>
    </source>
</evidence>
<dbReference type="AlphaFoldDB" id="A0AAI8VU36"/>
<comment type="caution">
    <text evidence="3">The sequence shown here is derived from an EMBL/GenBank/DDBJ whole genome shotgun (WGS) entry which is preliminary data.</text>
</comment>
<feature type="compositionally biased region" description="Low complexity" evidence="1">
    <location>
        <begin position="161"/>
        <end position="174"/>
    </location>
</feature>
<reference evidence="3" key="1">
    <citation type="submission" date="2023-10" db="EMBL/GenBank/DDBJ databases">
        <authorList>
            <person name="Hackl T."/>
        </authorList>
    </citation>
    <scope>NUCLEOTIDE SEQUENCE</scope>
</reference>
<evidence type="ECO:0000313" key="4">
    <source>
        <dbReference type="Proteomes" id="UP001295740"/>
    </source>
</evidence>